<dbReference type="GO" id="GO:0004523">
    <property type="term" value="F:RNA-DNA hybrid ribonuclease activity"/>
    <property type="evidence" value="ECO:0007669"/>
    <property type="project" value="InterPro"/>
</dbReference>
<dbReference type="GO" id="GO:0003676">
    <property type="term" value="F:nucleic acid binding"/>
    <property type="evidence" value="ECO:0007669"/>
    <property type="project" value="InterPro"/>
</dbReference>
<proteinExistence type="predicted"/>
<dbReference type="AlphaFoldDB" id="A0AAW2C0Z7"/>
<name>A0AAW2C0Z7_9ROSI</name>
<reference evidence="2 3" key="1">
    <citation type="submission" date="2024-01" db="EMBL/GenBank/DDBJ databases">
        <title>A telomere-to-telomere, gap-free genome of sweet tea (Lithocarpus litseifolius).</title>
        <authorList>
            <person name="Zhou J."/>
        </authorList>
    </citation>
    <scope>NUCLEOTIDE SEQUENCE [LARGE SCALE GENOMIC DNA]</scope>
    <source>
        <strain evidence="2">Zhou-2022a</strain>
        <tissue evidence="2">Leaf</tissue>
    </source>
</reference>
<dbReference type="PANTHER" id="PTHR47074:SF11">
    <property type="entry name" value="REVERSE TRANSCRIPTASE-LIKE PROTEIN"/>
    <property type="match status" value="1"/>
</dbReference>
<dbReference type="Pfam" id="PF13456">
    <property type="entry name" value="RVT_3"/>
    <property type="match status" value="1"/>
</dbReference>
<evidence type="ECO:0000313" key="3">
    <source>
        <dbReference type="Proteomes" id="UP001459277"/>
    </source>
</evidence>
<dbReference type="InterPro" id="IPR052929">
    <property type="entry name" value="RNase_H-like_EbsB-rel"/>
</dbReference>
<comment type="caution">
    <text evidence="2">The sequence shown here is derived from an EMBL/GenBank/DDBJ whole genome shotgun (WGS) entry which is preliminary data.</text>
</comment>
<dbReference type="Gene3D" id="3.30.420.10">
    <property type="entry name" value="Ribonuclease H-like superfamily/Ribonuclease H"/>
    <property type="match status" value="1"/>
</dbReference>
<organism evidence="2 3">
    <name type="scientific">Lithocarpus litseifolius</name>
    <dbReference type="NCBI Taxonomy" id="425828"/>
    <lineage>
        <taxon>Eukaryota</taxon>
        <taxon>Viridiplantae</taxon>
        <taxon>Streptophyta</taxon>
        <taxon>Embryophyta</taxon>
        <taxon>Tracheophyta</taxon>
        <taxon>Spermatophyta</taxon>
        <taxon>Magnoliopsida</taxon>
        <taxon>eudicotyledons</taxon>
        <taxon>Gunneridae</taxon>
        <taxon>Pentapetalae</taxon>
        <taxon>rosids</taxon>
        <taxon>fabids</taxon>
        <taxon>Fagales</taxon>
        <taxon>Fagaceae</taxon>
        <taxon>Lithocarpus</taxon>
    </lineage>
</organism>
<dbReference type="Proteomes" id="UP001459277">
    <property type="component" value="Unassembled WGS sequence"/>
</dbReference>
<dbReference type="PANTHER" id="PTHR47074">
    <property type="entry name" value="BNAC02G40300D PROTEIN"/>
    <property type="match status" value="1"/>
</dbReference>
<dbReference type="InterPro" id="IPR002156">
    <property type="entry name" value="RNaseH_domain"/>
</dbReference>
<keyword evidence="3" id="KW-1185">Reference proteome</keyword>
<dbReference type="CDD" id="cd06222">
    <property type="entry name" value="RNase_H_like"/>
    <property type="match status" value="1"/>
</dbReference>
<dbReference type="EMBL" id="JAZDWU010000009">
    <property type="protein sequence ID" value="KAK9991866.1"/>
    <property type="molecule type" value="Genomic_DNA"/>
</dbReference>
<evidence type="ECO:0000259" key="1">
    <source>
        <dbReference type="Pfam" id="PF13456"/>
    </source>
</evidence>
<dbReference type="InterPro" id="IPR036397">
    <property type="entry name" value="RNaseH_sf"/>
</dbReference>
<dbReference type="InterPro" id="IPR044730">
    <property type="entry name" value="RNase_H-like_dom_plant"/>
</dbReference>
<feature type="domain" description="RNase H type-1" evidence="1">
    <location>
        <begin position="18"/>
        <end position="125"/>
    </location>
</feature>
<gene>
    <name evidence="2" type="ORF">SO802_026851</name>
</gene>
<protein>
    <recommendedName>
        <fullName evidence="1">RNase H type-1 domain-containing protein</fullName>
    </recommendedName>
</protein>
<dbReference type="SUPFAM" id="SSF53098">
    <property type="entry name" value="Ribonuclease H-like"/>
    <property type="match status" value="1"/>
</dbReference>
<evidence type="ECO:0000313" key="2">
    <source>
        <dbReference type="EMBL" id="KAK9991866.1"/>
    </source>
</evidence>
<sequence length="156" mass="16962">MRFILGDLLADLAAEEHGYGAVIRNGNGEVMAAISAKGGAVRDSEELEVMACCKALEFAIDASFMEVILEGDNALVMKTVSQAQPNFSRLGLIYEDIWCLTAGFRAISVSCVRRSANSAAHALTRFVRLSDNEIVWMEEDPPLAMDALYLDSSLLN</sequence>
<dbReference type="InterPro" id="IPR012337">
    <property type="entry name" value="RNaseH-like_sf"/>
</dbReference>
<accession>A0AAW2C0Z7</accession>